<name>A0ABT4UA69_9ACTN</name>
<dbReference type="InterPro" id="IPR010432">
    <property type="entry name" value="RDD"/>
</dbReference>
<gene>
    <name evidence="8" type="ORF">O4J56_24645</name>
</gene>
<accession>A0ABT4UA69</accession>
<evidence type="ECO:0000256" key="2">
    <source>
        <dbReference type="ARBA" id="ARBA00022475"/>
    </source>
</evidence>
<dbReference type="InterPro" id="IPR051791">
    <property type="entry name" value="Pra-immunoreactive"/>
</dbReference>
<comment type="caution">
    <text evidence="8">The sequence shown here is derived from an EMBL/GenBank/DDBJ whole genome shotgun (WGS) entry which is preliminary data.</text>
</comment>
<feature type="domain" description="RDD" evidence="7">
    <location>
        <begin position="14"/>
        <end position="166"/>
    </location>
</feature>
<comment type="subcellular location">
    <subcellularLocation>
        <location evidence="1">Cell membrane</location>
        <topology evidence="1">Multi-pass membrane protein</topology>
    </subcellularLocation>
</comment>
<organism evidence="8 9">
    <name type="scientific">Nocardiopsis endophytica</name>
    <dbReference type="NCBI Taxonomy" id="3018445"/>
    <lineage>
        <taxon>Bacteria</taxon>
        <taxon>Bacillati</taxon>
        <taxon>Actinomycetota</taxon>
        <taxon>Actinomycetes</taxon>
        <taxon>Streptosporangiales</taxon>
        <taxon>Nocardiopsidaceae</taxon>
        <taxon>Nocardiopsis</taxon>
    </lineage>
</organism>
<dbReference type="Pfam" id="PF06271">
    <property type="entry name" value="RDD"/>
    <property type="match status" value="1"/>
</dbReference>
<sequence>MSHAPSWAPSRSPLAPWGPRFLARLIDILVVALPALLVGAVLGLMMTGIVALGGGGGLQSRFFILTSVAAFVVGTSYEAVSVTRWRMTLGMRILGLRVGPLSAGGYPGPLPVLASVARGALLWLPLVFAFSVPTMWTLSLVALVLFGLWPLWDRPNRQGLHDKVAGTVVLSAG</sequence>
<keyword evidence="3 6" id="KW-0812">Transmembrane</keyword>
<feature type="transmembrane region" description="Helical" evidence="6">
    <location>
        <begin position="89"/>
        <end position="108"/>
    </location>
</feature>
<proteinExistence type="predicted"/>
<evidence type="ECO:0000256" key="1">
    <source>
        <dbReference type="ARBA" id="ARBA00004651"/>
    </source>
</evidence>
<keyword evidence="5 6" id="KW-0472">Membrane</keyword>
<dbReference type="PANTHER" id="PTHR36115:SF4">
    <property type="entry name" value="MEMBRANE PROTEIN"/>
    <property type="match status" value="1"/>
</dbReference>
<evidence type="ECO:0000313" key="8">
    <source>
        <dbReference type="EMBL" id="MDA2813858.1"/>
    </source>
</evidence>
<dbReference type="PANTHER" id="PTHR36115">
    <property type="entry name" value="PROLINE-RICH ANTIGEN HOMOLOG-RELATED"/>
    <property type="match status" value="1"/>
</dbReference>
<dbReference type="RefSeq" id="WP_270689052.1">
    <property type="nucleotide sequence ID" value="NZ_JAQFWQ010000093.1"/>
</dbReference>
<feature type="transmembrane region" description="Helical" evidence="6">
    <location>
        <begin position="21"/>
        <end position="52"/>
    </location>
</feature>
<reference evidence="8 9" key="1">
    <citation type="submission" date="2023-01" db="EMBL/GenBank/DDBJ databases">
        <title>Draft genome sequence of Nocardiopsis sp. RSe5-2 isolated from halophytes.</title>
        <authorList>
            <person name="Duangmal K."/>
            <person name="Chantavorakit T."/>
        </authorList>
    </citation>
    <scope>NUCLEOTIDE SEQUENCE [LARGE SCALE GENOMIC DNA]</scope>
    <source>
        <strain evidence="8 9">RSe5-2</strain>
    </source>
</reference>
<evidence type="ECO:0000256" key="3">
    <source>
        <dbReference type="ARBA" id="ARBA00022692"/>
    </source>
</evidence>
<evidence type="ECO:0000256" key="5">
    <source>
        <dbReference type="ARBA" id="ARBA00023136"/>
    </source>
</evidence>
<keyword evidence="9" id="KW-1185">Reference proteome</keyword>
<evidence type="ECO:0000259" key="7">
    <source>
        <dbReference type="Pfam" id="PF06271"/>
    </source>
</evidence>
<evidence type="ECO:0000313" key="9">
    <source>
        <dbReference type="Proteomes" id="UP001527866"/>
    </source>
</evidence>
<feature type="transmembrane region" description="Helical" evidence="6">
    <location>
        <begin position="58"/>
        <end position="77"/>
    </location>
</feature>
<keyword evidence="4 6" id="KW-1133">Transmembrane helix</keyword>
<protein>
    <submittedName>
        <fullName evidence="8">RDD family protein</fullName>
    </submittedName>
</protein>
<feature type="transmembrane region" description="Helical" evidence="6">
    <location>
        <begin position="120"/>
        <end position="149"/>
    </location>
</feature>
<dbReference type="Proteomes" id="UP001527866">
    <property type="component" value="Unassembled WGS sequence"/>
</dbReference>
<evidence type="ECO:0000256" key="4">
    <source>
        <dbReference type="ARBA" id="ARBA00022989"/>
    </source>
</evidence>
<evidence type="ECO:0000256" key="6">
    <source>
        <dbReference type="SAM" id="Phobius"/>
    </source>
</evidence>
<keyword evidence="2" id="KW-1003">Cell membrane</keyword>
<dbReference type="EMBL" id="JAQFWQ010000093">
    <property type="protein sequence ID" value="MDA2813858.1"/>
    <property type="molecule type" value="Genomic_DNA"/>
</dbReference>